<proteinExistence type="predicted"/>
<gene>
    <name evidence="2" type="ORF">CLV88_1442</name>
</gene>
<feature type="domain" description="Guanylate cyclase" evidence="1">
    <location>
        <begin position="162"/>
        <end position="273"/>
    </location>
</feature>
<name>A0A2P8ERR4_9RHOB</name>
<dbReference type="InterPro" id="IPR001054">
    <property type="entry name" value="A/G_cyclase"/>
</dbReference>
<dbReference type="Gene3D" id="3.10.450.50">
    <property type="match status" value="1"/>
</dbReference>
<dbReference type="OrthoDB" id="7699763at2"/>
<dbReference type="EMBL" id="PYGJ01000044">
    <property type="protein sequence ID" value="PSL12166.1"/>
    <property type="molecule type" value="Genomic_DNA"/>
</dbReference>
<dbReference type="Proteomes" id="UP000240418">
    <property type="component" value="Unassembled WGS sequence"/>
</dbReference>
<evidence type="ECO:0000259" key="1">
    <source>
        <dbReference type="PROSITE" id="PS50125"/>
    </source>
</evidence>
<dbReference type="Pfam" id="PF00211">
    <property type="entry name" value="Guanylate_cyc"/>
    <property type="match status" value="1"/>
</dbReference>
<dbReference type="InterPro" id="IPR032710">
    <property type="entry name" value="NTF2-like_dom_sf"/>
</dbReference>
<keyword evidence="3" id="KW-1185">Reference proteome</keyword>
<evidence type="ECO:0000313" key="2">
    <source>
        <dbReference type="EMBL" id="PSL12166.1"/>
    </source>
</evidence>
<dbReference type="RefSeq" id="WP_106610703.1">
    <property type="nucleotide sequence ID" value="NZ_PYGJ01000044.1"/>
</dbReference>
<dbReference type="AlphaFoldDB" id="A0A2P8ERR4"/>
<dbReference type="PROSITE" id="PS50125">
    <property type="entry name" value="GUANYLATE_CYCLASE_2"/>
    <property type="match status" value="1"/>
</dbReference>
<dbReference type="CDD" id="cd07302">
    <property type="entry name" value="CHD"/>
    <property type="match status" value="1"/>
</dbReference>
<evidence type="ECO:0000313" key="3">
    <source>
        <dbReference type="Proteomes" id="UP000240418"/>
    </source>
</evidence>
<dbReference type="InterPro" id="IPR029787">
    <property type="entry name" value="Nucleotide_cyclase"/>
</dbReference>
<protein>
    <submittedName>
        <fullName evidence="2">Class 3 adenylate cyclase</fullName>
    </submittedName>
</protein>
<sequence length="323" mass="35854">MLFRESPELLAISRRWYKALFSRNEKELQNYLSEASELRFVGSADGELWAGRAVREAIGRHFEEVPDVLDRQELLGEAFEIGDAGWSFFSNRFWFKGLAEPVDFRTTLIFVLEHGSWKIVHRHASLPSANETRIGHEHKAIQELLDAMHDDFSIKQSEGLASIMFTDIVNSSPIAEAIGDRAWTTIVARHFDDLKGAIEANGGELIKSLGDGTMSSFSSARSALATAKAIQLGLSQQDLEPKLSLRIGIHTGEVVRAKDDFFGTVVNKAARITSVAGQGEICLSDTTHAVAGTDFEYVFSDPETVSLKGLEGSHQVRFLNWRN</sequence>
<dbReference type="GO" id="GO:0035556">
    <property type="term" value="P:intracellular signal transduction"/>
    <property type="evidence" value="ECO:0007669"/>
    <property type="project" value="InterPro"/>
</dbReference>
<dbReference type="PANTHER" id="PTHR43081:SF19">
    <property type="entry name" value="PH-SENSITIVE ADENYLATE CYCLASE RV1264"/>
    <property type="match status" value="1"/>
</dbReference>
<dbReference type="SUPFAM" id="SSF54427">
    <property type="entry name" value="NTF2-like"/>
    <property type="match status" value="1"/>
</dbReference>
<dbReference type="Pfam" id="PF13474">
    <property type="entry name" value="SnoaL_3"/>
    <property type="match status" value="1"/>
</dbReference>
<dbReference type="InterPro" id="IPR050697">
    <property type="entry name" value="Adenylyl/Guanylyl_Cyclase_3/4"/>
</dbReference>
<dbReference type="SUPFAM" id="SSF55073">
    <property type="entry name" value="Nucleotide cyclase"/>
    <property type="match status" value="1"/>
</dbReference>
<comment type="caution">
    <text evidence="2">The sequence shown here is derived from an EMBL/GenBank/DDBJ whole genome shotgun (WGS) entry which is preliminary data.</text>
</comment>
<dbReference type="GO" id="GO:0004016">
    <property type="term" value="F:adenylate cyclase activity"/>
    <property type="evidence" value="ECO:0007669"/>
    <property type="project" value="UniProtKB-ARBA"/>
</dbReference>
<dbReference type="PANTHER" id="PTHR43081">
    <property type="entry name" value="ADENYLATE CYCLASE, TERMINAL-DIFFERENTIATION SPECIFIC-RELATED"/>
    <property type="match status" value="1"/>
</dbReference>
<dbReference type="Gene3D" id="3.30.70.1230">
    <property type="entry name" value="Nucleotide cyclase"/>
    <property type="match status" value="1"/>
</dbReference>
<accession>A0A2P8ERR4</accession>
<dbReference type="InterPro" id="IPR037401">
    <property type="entry name" value="SnoaL-like"/>
</dbReference>
<dbReference type="GO" id="GO:0006171">
    <property type="term" value="P:cAMP biosynthetic process"/>
    <property type="evidence" value="ECO:0007669"/>
    <property type="project" value="TreeGrafter"/>
</dbReference>
<organism evidence="2 3">
    <name type="scientific">Shimia abyssi</name>
    <dbReference type="NCBI Taxonomy" id="1662395"/>
    <lineage>
        <taxon>Bacteria</taxon>
        <taxon>Pseudomonadati</taxon>
        <taxon>Pseudomonadota</taxon>
        <taxon>Alphaproteobacteria</taxon>
        <taxon>Rhodobacterales</taxon>
        <taxon>Roseobacteraceae</taxon>
    </lineage>
</organism>
<reference evidence="2 3" key="1">
    <citation type="submission" date="2018-03" db="EMBL/GenBank/DDBJ databases">
        <title>Genomic Encyclopedia of Archaeal and Bacterial Type Strains, Phase II (KMG-II): from individual species to whole genera.</title>
        <authorList>
            <person name="Goeker M."/>
        </authorList>
    </citation>
    <scope>NUCLEOTIDE SEQUENCE [LARGE SCALE GENOMIC DNA]</scope>
    <source>
        <strain evidence="2 3">DSM 100673</strain>
    </source>
</reference>
<dbReference type="SMART" id="SM00044">
    <property type="entry name" value="CYCc"/>
    <property type="match status" value="1"/>
</dbReference>